<evidence type="ECO:0000313" key="3">
    <source>
        <dbReference type="Proteomes" id="UP000186601"/>
    </source>
</evidence>
<proteinExistence type="predicted"/>
<feature type="compositionally biased region" description="Basic and acidic residues" evidence="1">
    <location>
        <begin position="7"/>
        <end position="20"/>
    </location>
</feature>
<accession>A0A2R6NEQ3</accession>
<gene>
    <name evidence="2" type="ORF">PHLCEN_2v13232</name>
</gene>
<sequence length="78" mass="8683">MTGALDTQRKHEKAEKREATVTEGDTECEMSLIYANRELQPEAKAKDYTKEIATRSPSPHSKEKPSTVVKPSPTTPKP</sequence>
<feature type="region of interest" description="Disordered" evidence="1">
    <location>
        <begin position="1"/>
        <end position="25"/>
    </location>
</feature>
<name>A0A2R6NEQ3_9APHY</name>
<organism evidence="2 3">
    <name type="scientific">Hermanssonia centrifuga</name>
    <dbReference type="NCBI Taxonomy" id="98765"/>
    <lineage>
        <taxon>Eukaryota</taxon>
        <taxon>Fungi</taxon>
        <taxon>Dikarya</taxon>
        <taxon>Basidiomycota</taxon>
        <taxon>Agaricomycotina</taxon>
        <taxon>Agaricomycetes</taxon>
        <taxon>Polyporales</taxon>
        <taxon>Meruliaceae</taxon>
        <taxon>Hermanssonia</taxon>
    </lineage>
</organism>
<evidence type="ECO:0000256" key="1">
    <source>
        <dbReference type="SAM" id="MobiDB-lite"/>
    </source>
</evidence>
<feature type="compositionally biased region" description="Basic and acidic residues" evidence="1">
    <location>
        <begin position="40"/>
        <end position="53"/>
    </location>
</feature>
<feature type="region of interest" description="Disordered" evidence="1">
    <location>
        <begin position="40"/>
        <end position="78"/>
    </location>
</feature>
<dbReference type="EMBL" id="MLYV02001305">
    <property type="protein sequence ID" value="PSR70870.1"/>
    <property type="molecule type" value="Genomic_DNA"/>
</dbReference>
<evidence type="ECO:0000313" key="2">
    <source>
        <dbReference type="EMBL" id="PSR70870.1"/>
    </source>
</evidence>
<dbReference type="Proteomes" id="UP000186601">
    <property type="component" value="Unassembled WGS sequence"/>
</dbReference>
<dbReference type="AlphaFoldDB" id="A0A2R6NEQ3"/>
<reference evidence="2 3" key="1">
    <citation type="submission" date="2018-02" db="EMBL/GenBank/DDBJ databases">
        <title>Genome sequence of the basidiomycete white-rot fungus Phlebia centrifuga.</title>
        <authorList>
            <person name="Granchi Z."/>
            <person name="Peng M."/>
            <person name="de Vries R.P."/>
            <person name="Hilden K."/>
            <person name="Makela M.R."/>
            <person name="Grigoriev I."/>
            <person name="Riley R."/>
        </authorList>
    </citation>
    <scope>NUCLEOTIDE SEQUENCE [LARGE SCALE GENOMIC DNA]</scope>
    <source>
        <strain evidence="2 3">FBCC195</strain>
    </source>
</reference>
<comment type="caution">
    <text evidence="2">The sequence shown here is derived from an EMBL/GenBank/DDBJ whole genome shotgun (WGS) entry which is preliminary data.</text>
</comment>
<protein>
    <submittedName>
        <fullName evidence="2">Uncharacterized protein</fullName>
    </submittedName>
</protein>
<keyword evidence="3" id="KW-1185">Reference proteome</keyword>